<evidence type="ECO:0000256" key="2">
    <source>
        <dbReference type="ARBA" id="ARBA00022475"/>
    </source>
</evidence>
<feature type="transmembrane region" description="Helical" evidence="6">
    <location>
        <begin position="254"/>
        <end position="275"/>
    </location>
</feature>
<reference evidence="7" key="1">
    <citation type="journal article" date="2020" name="mSystems">
        <title>Genome- and Community-Level Interaction Insights into Carbon Utilization and Element Cycling Functions of Hydrothermarchaeota in Hydrothermal Sediment.</title>
        <authorList>
            <person name="Zhou Z."/>
            <person name="Liu Y."/>
            <person name="Xu W."/>
            <person name="Pan J."/>
            <person name="Luo Z.H."/>
            <person name="Li M."/>
        </authorList>
    </citation>
    <scope>NUCLEOTIDE SEQUENCE [LARGE SCALE GENOMIC DNA]</scope>
    <source>
        <strain evidence="7">HyVt-577</strain>
    </source>
</reference>
<comment type="subcellular location">
    <subcellularLocation>
        <location evidence="1">Cell membrane</location>
        <topology evidence="1">Multi-pass membrane protein</topology>
    </subcellularLocation>
</comment>
<evidence type="ECO:0008006" key="8">
    <source>
        <dbReference type="Google" id="ProtNLM"/>
    </source>
</evidence>
<feature type="transmembrane region" description="Helical" evidence="6">
    <location>
        <begin position="157"/>
        <end position="178"/>
    </location>
</feature>
<comment type="caution">
    <text evidence="7">The sequence shown here is derived from an EMBL/GenBank/DDBJ whole genome shotgun (WGS) entry which is preliminary data.</text>
</comment>
<dbReference type="PANTHER" id="PTHR30250">
    <property type="entry name" value="PST FAMILY PREDICTED COLANIC ACID TRANSPORTER"/>
    <property type="match status" value="1"/>
</dbReference>
<gene>
    <name evidence="7" type="ORF">ENK44_12915</name>
</gene>
<keyword evidence="2" id="KW-1003">Cell membrane</keyword>
<protein>
    <recommendedName>
        <fullName evidence="8">Polysaccharide biosynthesis protein C-terminal domain-containing protein</fullName>
    </recommendedName>
</protein>
<feature type="transmembrane region" description="Helical" evidence="6">
    <location>
        <begin position="46"/>
        <end position="68"/>
    </location>
</feature>
<feature type="transmembrane region" description="Helical" evidence="6">
    <location>
        <begin position="387"/>
        <end position="405"/>
    </location>
</feature>
<sequence>MLKNRSENATTGIQKTAYLYTAILINTALGFVATKLNTHYLNVDDFGRLNFFIITLTFSHHFFSFGIYESASRRIAVEKARQKISELSGVVLLFSLVSGLLYCLFVFIWSYFSDRFFEVAIGNLLSTYAPLAFTMIWQTMLLILLRGKGDISGLSFYTFLPRLFYVLGLSLLALTLSYTLESSILLFLVSIGFVSFYFILRLRPVFKHIKENLAVLREETRSFGRHLYVANLISTIIMHADKLFLAYFLDARQLAYYTLSFTLSVPLLHFATAVSRSHYHSFANSPHIGSTILKTNLFFQIAGVSALMVLGKPIIIYVFSADYLPGIEALYILAIAFGLSGLAMPFTSFLKAQGKGREIRNITFQVQAVLILLSLIFIPQWGINGAAAAVLAANGYDLAAYFILYKKVIKHKTI</sequence>
<evidence type="ECO:0000256" key="5">
    <source>
        <dbReference type="ARBA" id="ARBA00023136"/>
    </source>
</evidence>
<dbReference type="GO" id="GO:0005886">
    <property type="term" value="C:plasma membrane"/>
    <property type="evidence" value="ECO:0007669"/>
    <property type="project" value="UniProtKB-SubCell"/>
</dbReference>
<dbReference type="InterPro" id="IPR002797">
    <property type="entry name" value="Polysacc_synth"/>
</dbReference>
<feature type="transmembrane region" description="Helical" evidence="6">
    <location>
        <begin position="362"/>
        <end position="381"/>
    </location>
</feature>
<feature type="transmembrane region" description="Helical" evidence="6">
    <location>
        <begin position="184"/>
        <end position="200"/>
    </location>
</feature>
<evidence type="ECO:0000313" key="7">
    <source>
        <dbReference type="EMBL" id="HGY56603.1"/>
    </source>
</evidence>
<dbReference type="InterPro" id="IPR050833">
    <property type="entry name" value="Poly_Biosynth_Transport"/>
</dbReference>
<evidence type="ECO:0000256" key="4">
    <source>
        <dbReference type="ARBA" id="ARBA00022989"/>
    </source>
</evidence>
<feature type="transmembrane region" description="Helical" evidence="6">
    <location>
        <begin position="89"/>
        <end position="112"/>
    </location>
</feature>
<evidence type="ECO:0000256" key="6">
    <source>
        <dbReference type="SAM" id="Phobius"/>
    </source>
</evidence>
<proteinExistence type="predicted"/>
<dbReference type="Pfam" id="PF01943">
    <property type="entry name" value="Polysacc_synt"/>
    <property type="match status" value="1"/>
</dbReference>
<feature type="transmembrane region" description="Helical" evidence="6">
    <location>
        <begin position="16"/>
        <end position="34"/>
    </location>
</feature>
<feature type="transmembrane region" description="Helical" evidence="6">
    <location>
        <begin position="296"/>
        <end position="319"/>
    </location>
</feature>
<evidence type="ECO:0000256" key="3">
    <source>
        <dbReference type="ARBA" id="ARBA00022692"/>
    </source>
</evidence>
<keyword evidence="4 6" id="KW-1133">Transmembrane helix</keyword>
<organism evidence="7">
    <name type="scientific">Caldithrix abyssi</name>
    <dbReference type="NCBI Taxonomy" id="187145"/>
    <lineage>
        <taxon>Bacteria</taxon>
        <taxon>Pseudomonadati</taxon>
        <taxon>Calditrichota</taxon>
        <taxon>Calditrichia</taxon>
        <taxon>Calditrichales</taxon>
        <taxon>Calditrichaceae</taxon>
        <taxon>Caldithrix</taxon>
    </lineage>
</organism>
<keyword evidence="3 6" id="KW-0812">Transmembrane</keyword>
<dbReference type="Proteomes" id="UP000885779">
    <property type="component" value="Unassembled WGS sequence"/>
</dbReference>
<name>A0A7V4U2A7_CALAY</name>
<dbReference type="PANTHER" id="PTHR30250:SF11">
    <property type="entry name" value="O-ANTIGEN TRANSPORTER-RELATED"/>
    <property type="match status" value="1"/>
</dbReference>
<dbReference type="EMBL" id="DRQG01000117">
    <property type="protein sequence ID" value="HGY56603.1"/>
    <property type="molecule type" value="Genomic_DNA"/>
</dbReference>
<feature type="transmembrane region" description="Helical" evidence="6">
    <location>
        <begin position="227"/>
        <end position="248"/>
    </location>
</feature>
<feature type="transmembrane region" description="Helical" evidence="6">
    <location>
        <begin position="124"/>
        <end position="145"/>
    </location>
</feature>
<dbReference type="AlphaFoldDB" id="A0A7V4U2A7"/>
<accession>A0A7V4U2A7</accession>
<evidence type="ECO:0000256" key="1">
    <source>
        <dbReference type="ARBA" id="ARBA00004651"/>
    </source>
</evidence>
<keyword evidence="5 6" id="KW-0472">Membrane</keyword>
<feature type="transmembrane region" description="Helical" evidence="6">
    <location>
        <begin position="331"/>
        <end position="350"/>
    </location>
</feature>